<proteinExistence type="predicted"/>
<feature type="compositionally biased region" description="Polar residues" evidence="1">
    <location>
        <begin position="61"/>
        <end position="74"/>
    </location>
</feature>
<sequence length="81" mass="8746">MLYPCVVGPRSLPVPSVKTSPGVAPSLPLQLLLSPHPLYLPPLFPPPNDLLNQHTPACLSNRQNRCSSNDLTSPTFPPLQP</sequence>
<feature type="region of interest" description="Disordered" evidence="1">
    <location>
        <begin position="61"/>
        <end position="81"/>
    </location>
</feature>
<evidence type="ECO:0000256" key="1">
    <source>
        <dbReference type="SAM" id="MobiDB-lite"/>
    </source>
</evidence>
<name>A0AAN8DJG0_CHAGU</name>
<accession>A0AAN8DJG0</accession>
<keyword evidence="3" id="KW-1185">Reference proteome</keyword>
<dbReference type="AlphaFoldDB" id="A0AAN8DJG0"/>
<evidence type="ECO:0000313" key="2">
    <source>
        <dbReference type="EMBL" id="KAK5922173.1"/>
    </source>
</evidence>
<organism evidence="2 3">
    <name type="scientific">Champsocephalus gunnari</name>
    <name type="common">Mackerel icefish</name>
    <dbReference type="NCBI Taxonomy" id="52237"/>
    <lineage>
        <taxon>Eukaryota</taxon>
        <taxon>Metazoa</taxon>
        <taxon>Chordata</taxon>
        <taxon>Craniata</taxon>
        <taxon>Vertebrata</taxon>
        <taxon>Euteleostomi</taxon>
        <taxon>Actinopterygii</taxon>
        <taxon>Neopterygii</taxon>
        <taxon>Teleostei</taxon>
        <taxon>Neoteleostei</taxon>
        <taxon>Acanthomorphata</taxon>
        <taxon>Eupercaria</taxon>
        <taxon>Perciformes</taxon>
        <taxon>Notothenioidei</taxon>
        <taxon>Channichthyidae</taxon>
        <taxon>Champsocephalus</taxon>
    </lineage>
</organism>
<gene>
    <name evidence="2" type="ORF">CgunFtcFv8_019462</name>
</gene>
<dbReference type="Proteomes" id="UP001331515">
    <property type="component" value="Unassembled WGS sequence"/>
</dbReference>
<evidence type="ECO:0000313" key="3">
    <source>
        <dbReference type="Proteomes" id="UP001331515"/>
    </source>
</evidence>
<comment type="caution">
    <text evidence="2">The sequence shown here is derived from an EMBL/GenBank/DDBJ whole genome shotgun (WGS) entry which is preliminary data.</text>
</comment>
<protein>
    <submittedName>
        <fullName evidence="2">Uncharacterized protein</fullName>
    </submittedName>
</protein>
<reference evidence="2 3" key="1">
    <citation type="journal article" date="2023" name="Mol. Biol. Evol.">
        <title>Genomics of Secondarily Temperate Adaptation in the Only Non-Antarctic Icefish.</title>
        <authorList>
            <person name="Rivera-Colon A.G."/>
            <person name="Rayamajhi N."/>
            <person name="Minhas B.F."/>
            <person name="Madrigal G."/>
            <person name="Bilyk K.T."/>
            <person name="Yoon V."/>
            <person name="Hune M."/>
            <person name="Gregory S."/>
            <person name="Cheng C.H.C."/>
            <person name="Catchen J.M."/>
        </authorList>
    </citation>
    <scope>NUCLEOTIDE SEQUENCE [LARGE SCALE GENOMIC DNA]</scope>
    <source>
        <tissue evidence="2">White muscle</tissue>
    </source>
</reference>
<dbReference type="EMBL" id="JAURVH010001522">
    <property type="protein sequence ID" value="KAK5922173.1"/>
    <property type="molecule type" value="Genomic_DNA"/>
</dbReference>